<evidence type="ECO:0000256" key="2">
    <source>
        <dbReference type="ARBA" id="ARBA00023186"/>
    </source>
</evidence>
<dbReference type="PANTHER" id="PTHR33620:SF1">
    <property type="entry name" value="UREASE ACCESSORY PROTEIN F"/>
    <property type="match status" value="1"/>
</dbReference>
<dbReference type="GO" id="GO:0005737">
    <property type="term" value="C:cytoplasm"/>
    <property type="evidence" value="ECO:0007669"/>
    <property type="project" value="UniProtKB-SubCell"/>
</dbReference>
<proteinExistence type="inferred from homology"/>
<accession>A0A840A5A1</accession>
<keyword evidence="2 3" id="KW-0143">Chaperone</keyword>
<comment type="subcellular location">
    <subcellularLocation>
        <location evidence="3">Cytoplasm</location>
    </subcellularLocation>
</comment>
<dbReference type="RefSeq" id="WP_242534820.1">
    <property type="nucleotide sequence ID" value="NZ_JACIDJ010000001.1"/>
</dbReference>
<evidence type="ECO:0000256" key="1">
    <source>
        <dbReference type="ARBA" id="ARBA00022988"/>
    </source>
</evidence>
<dbReference type="Gene3D" id="1.10.4190.10">
    <property type="entry name" value="Urease accessory protein UreF"/>
    <property type="match status" value="1"/>
</dbReference>
<gene>
    <name evidence="3" type="primary">ureF</name>
    <name evidence="4" type="ORF">GGQ83_000115</name>
</gene>
<dbReference type="AlphaFoldDB" id="A0A840A5A1"/>
<comment type="similarity">
    <text evidence="3">Belongs to the UreF family.</text>
</comment>
<keyword evidence="5" id="KW-1185">Reference proteome</keyword>
<keyword evidence="3" id="KW-0963">Cytoplasm</keyword>
<dbReference type="PIRSF" id="PIRSF009467">
    <property type="entry name" value="Ureas_acces_UreF"/>
    <property type="match status" value="1"/>
</dbReference>
<dbReference type="InterPro" id="IPR038277">
    <property type="entry name" value="UreF_sf"/>
</dbReference>
<dbReference type="Pfam" id="PF01730">
    <property type="entry name" value="UreF"/>
    <property type="match status" value="1"/>
</dbReference>
<evidence type="ECO:0000256" key="3">
    <source>
        <dbReference type="HAMAP-Rule" id="MF_01385"/>
    </source>
</evidence>
<reference evidence="4 5" key="1">
    <citation type="submission" date="2020-08" db="EMBL/GenBank/DDBJ databases">
        <title>Genomic Encyclopedia of Type Strains, Phase IV (KMG-IV): sequencing the most valuable type-strain genomes for metagenomic binning, comparative biology and taxonomic classification.</title>
        <authorList>
            <person name="Goeker M."/>
        </authorList>
    </citation>
    <scope>NUCLEOTIDE SEQUENCE [LARGE SCALE GENOMIC DNA]</scope>
    <source>
        <strain evidence="4 5">DSM 19979</strain>
    </source>
</reference>
<evidence type="ECO:0000313" key="4">
    <source>
        <dbReference type="EMBL" id="MBB3896689.1"/>
    </source>
</evidence>
<comment type="caution">
    <text evidence="4">The sequence shown here is derived from an EMBL/GenBank/DDBJ whole genome shotgun (WGS) entry which is preliminary data.</text>
</comment>
<evidence type="ECO:0000313" key="5">
    <source>
        <dbReference type="Proteomes" id="UP000553193"/>
    </source>
</evidence>
<keyword evidence="1 3" id="KW-0996">Nickel insertion</keyword>
<dbReference type="PANTHER" id="PTHR33620">
    <property type="entry name" value="UREASE ACCESSORY PROTEIN F"/>
    <property type="match status" value="1"/>
</dbReference>
<sequence length="274" mass="28277">MASTTAAPTSTTTGMATITMATGTIITTTTDRMDLPEGDFFRLLAWTSPAYPVGGFSYSHGIEMAVEEGRIPNAPALTAYITTVLMRGAGHVDGVMLCAAHDAAGEDVAHAASEDAAHAASGDVALDAVAEDAFAWRGTAEHALEATQQGGSFASVTATTWPDPRFAAFAARHRGRLTHAVAFGAAAGFAGLARRPALLAYLHGFAANLVSAGVRLVPLGQTDGQRVTAALGPVVTAAAHAAEATDRDALATSAPLLDILSMRHETQYTRLFRS</sequence>
<dbReference type="InterPro" id="IPR002639">
    <property type="entry name" value="UreF"/>
</dbReference>
<dbReference type="EMBL" id="JACIDJ010000001">
    <property type="protein sequence ID" value="MBB3896689.1"/>
    <property type="molecule type" value="Genomic_DNA"/>
</dbReference>
<comment type="function">
    <text evidence="3">Required for maturation of urease via the functional incorporation of the urease nickel metallocenter.</text>
</comment>
<comment type="subunit">
    <text evidence="3">UreD, UreF and UreG form a complex that acts as a GTP-hydrolysis-dependent molecular chaperone, activating the urease apoprotein by helping to assemble the nickel containing metallocenter of UreC. The UreE protein probably delivers the nickel.</text>
</comment>
<name>A0A840A5A1_9PROT</name>
<dbReference type="Proteomes" id="UP000553193">
    <property type="component" value="Unassembled WGS sequence"/>
</dbReference>
<protein>
    <recommendedName>
        <fullName evidence="3">Urease accessory protein UreF</fullName>
    </recommendedName>
</protein>
<organism evidence="4 5">
    <name type="scientific">Roseococcus suduntuyensis</name>
    <dbReference type="NCBI Taxonomy" id="455361"/>
    <lineage>
        <taxon>Bacteria</taxon>
        <taxon>Pseudomonadati</taxon>
        <taxon>Pseudomonadota</taxon>
        <taxon>Alphaproteobacteria</taxon>
        <taxon>Acetobacterales</taxon>
        <taxon>Roseomonadaceae</taxon>
        <taxon>Roseococcus</taxon>
    </lineage>
</organism>
<dbReference type="HAMAP" id="MF_01385">
    <property type="entry name" value="UreF"/>
    <property type="match status" value="1"/>
</dbReference>
<dbReference type="GO" id="GO:0016151">
    <property type="term" value="F:nickel cation binding"/>
    <property type="evidence" value="ECO:0007669"/>
    <property type="project" value="UniProtKB-UniRule"/>
</dbReference>